<dbReference type="EMBL" id="CP074347">
    <property type="protein sequence ID" value="USV02691.1"/>
    <property type="molecule type" value="Genomic_DNA"/>
</dbReference>
<dbReference type="Proteomes" id="UP001056873">
    <property type="component" value="Chromosome"/>
</dbReference>
<evidence type="ECO:0000313" key="2">
    <source>
        <dbReference type="Proteomes" id="UP001056873"/>
    </source>
</evidence>
<name>A0ABY5CZ07_9GAMM</name>
<organism evidence="1 2">
    <name type="scientific">Serratia entomophila</name>
    <dbReference type="NCBI Taxonomy" id="42906"/>
    <lineage>
        <taxon>Bacteria</taxon>
        <taxon>Pseudomonadati</taxon>
        <taxon>Pseudomonadota</taxon>
        <taxon>Gammaproteobacteria</taxon>
        <taxon>Enterobacterales</taxon>
        <taxon>Yersiniaceae</taxon>
        <taxon>Serratia</taxon>
    </lineage>
</organism>
<proteinExistence type="predicted"/>
<sequence>MGKISFHLGKPGYGVIKISKEAAAFLYSVLGVKADTTTFDTIGNNIEKGIITAEDYVDSLLNSAAGQALYAGQSDYEILAGINQSLFGRQWGEVQATLDSKGLAGAIVYYIDAVFSYVGPEESLWAALGTDSALLKAQADYDQKINAILAPSYTAADSAAGVSSALALYYMAGIDPVMSTVYKLGAAIDTDPRAFAEVASQFVKDRAQLQALTDEAFVKLLFGHGYEREPTGAELSSAMTFLTGGGDRGQLMVDVITGLRGTVSAGDQAAQQYFLHDTTPHEPGFKADLAHQEQVASLFLAIPQRGVDAQGLDDWSSYLDKHQNTFNSLTTKLISSVEFQKKGAQLSGDDFIQHVFTAVRGVAATDEQLAHYRTLNGDKTLITLAVIDELRNSTATDAATVTQQHAFEYNIANNLNYKTVAALTAPQNGGVTGTVNSGANHTLSHAEISVLLYADLNITSTTYSNIVDLKFADHLHTLKITAESGSSAQATVNLSDNGVSNGVKITVGVDRIILNASSGDDTVILSQYAVDIRQKEDILAASSNDSHYNLGAGNDRLQWLGSPNGQSSETIFDISEYLRADGGEGIDTISANYITKKLQTSTFGSSTTIKTSAAQFTSFEKIDLGGYVGGTSATLNGKPVTINSGHLFDYGVLTGKATADEITNAGKVINGAPFDLGRLGFALSSKADNVSVINVGGGDAAQLDVTGYAGADSLVSFTFLKDAASKFDIHFDYKFDDNTWGVLGIDAGTIKVNSSSSSVGGTALTNINIRSDGENNLVNSLNLGGVNTDVTTLSISGKNQLKLNLETGYSHVRTIDAAANTRGVDITANVSGSGDGVVLNFLKLFPASGNSGQAIIDLFGFKGDDVNIVGTGQADKLSVSGNSQVTGGAGADVFTLLSSTPSAGVTVRDFSLHQDKLVDVKSGLALSDNAGGTRVADYGDRSDAAIQGALDGFISGGSLTSTVNFLKTLLGIQDKALAQVGVVGTSAGSYLIIDQNKDGALDNNDTLAFLAGVNHADAAQIYYAANAGITTNGVQSEALFA</sequence>
<protein>
    <submittedName>
        <fullName evidence="1">DUF4214 domain-containing protein</fullName>
    </submittedName>
</protein>
<keyword evidence="2" id="KW-1185">Reference proteome</keyword>
<dbReference type="RefSeq" id="WP_252961745.1">
    <property type="nucleotide sequence ID" value="NZ_CAMIPH010000010.1"/>
</dbReference>
<evidence type="ECO:0000313" key="1">
    <source>
        <dbReference type="EMBL" id="USV02691.1"/>
    </source>
</evidence>
<reference evidence="1" key="1">
    <citation type="journal article" date="2022" name="BMC Genomics">
        <title>Genome sequence of the entomopathogenic Serratia entomophila isolate 626 and characterisation of the species specific itaconate degradation pathway.</title>
        <authorList>
            <person name="Vaughan A.L."/>
            <person name="Altermann E."/>
            <person name="Glare T.R."/>
            <person name="Hurst M.R.H."/>
        </authorList>
    </citation>
    <scope>NUCLEOTIDE SEQUENCE</scope>
    <source>
        <strain evidence="1">626</strain>
    </source>
</reference>
<gene>
    <name evidence="1" type="ORF">KFQ06_09350</name>
</gene>
<accession>A0ABY5CZ07</accession>